<name>A0A919BB01_9ACTN</name>
<evidence type="ECO:0000256" key="1">
    <source>
        <dbReference type="SAM" id="MobiDB-lite"/>
    </source>
</evidence>
<organism evidence="2 3">
    <name type="scientific">Streptomyces mashuensis</name>
    <dbReference type="NCBI Taxonomy" id="33904"/>
    <lineage>
        <taxon>Bacteria</taxon>
        <taxon>Bacillati</taxon>
        <taxon>Actinomycetota</taxon>
        <taxon>Actinomycetes</taxon>
        <taxon>Kitasatosporales</taxon>
        <taxon>Streptomycetaceae</taxon>
        <taxon>Streptomyces</taxon>
    </lineage>
</organism>
<feature type="region of interest" description="Disordered" evidence="1">
    <location>
        <begin position="18"/>
        <end position="44"/>
    </location>
</feature>
<reference evidence="2" key="2">
    <citation type="submission" date="2020-09" db="EMBL/GenBank/DDBJ databases">
        <authorList>
            <person name="Sun Q."/>
            <person name="Ohkuma M."/>
        </authorList>
    </citation>
    <scope>NUCLEOTIDE SEQUENCE</scope>
    <source>
        <strain evidence="2">JCM 4059</strain>
    </source>
</reference>
<dbReference type="RefSeq" id="WP_190133362.1">
    <property type="nucleotide sequence ID" value="NZ_BNBD01000028.1"/>
</dbReference>
<protein>
    <submittedName>
        <fullName evidence="2">Uncharacterized protein</fullName>
    </submittedName>
</protein>
<dbReference type="AlphaFoldDB" id="A0A919BB01"/>
<evidence type="ECO:0000313" key="2">
    <source>
        <dbReference type="EMBL" id="GHF74685.1"/>
    </source>
</evidence>
<comment type="caution">
    <text evidence="2">The sequence shown here is derived from an EMBL/GenBank/DDBJ whole genome shotgun (WGS) entry which is preliminary data.</text>
</comment>
<dbReference type="EMBL" id="BNBD01000028">
    <property type="protein sequence ID" value="GHF74685.1"/>
    <property type="molecule type" value="Genomic_DNA"/>
</dbReference>
<dbReference type="Proteomes" id="UP000638313">
    <property type="component" value="Unassembled WGS sequence"/>
</dbReference>
<accession>A0A919BB01</accession>
<reference evidence="2" key="1">
    <citation type="journal article" date="2014" name="Int. J. Syst. Evol. Microbiol.">
        <title>Complete genome sequence of Corynebacterium casei LMG S-19264T (=DSM 44701T), isolated from a smear-ripened cheese.</title>
        <authorList>
            <consortium name="US DOE Joint Genome Institute (JGI-PGF)"/>
            <person name="Walter F."/>
            <person name="Albersmeier A."/>
            <person name="Kalinowski J."/>
            <person name="Ruckert C."/>
        </authorList>
    </citation>
    <scope>NUCLEOTIDE SEQUENCE</scope>
    <source>
        <strain evidence="2">JCM 4059</strain>
    </source>
</reference>
<keyword evidence="3" id="KW-1185">Reference proteome</keyword>
<gene>
    <name evidence="2" type="ORF">GCM10010218_64680</name>
</gene>
<feature type="region of interest" description="Disordered" evidence="1">
    <location>
        <begin position="109"/>
        <end position="148"/>
    </location>
</feature>
<sequence>MSFEDEWTNLRSNAAMRLAGASSGPSGGHGGVSSSEAKKKAAVRALEEHVLPDTQAAGKVMDETTEAAVKGFKDWATGAGLTTALKGWRTSVGGLQKVLAGEKTALSGTNQLLHGGDRWTGGQFDGLTQPPAGGQPQPPFLSKLQNYH</sequence>
<proteinExistence type="predicted"/>
<evidence type="ECO:0000313" key="3">
    <source>
        <dbReference type="Proteomes" id="UP000638313"/>
    </source>
</evidence>